<evidence type="ECO:0000313" key="3">
    <source>
        <dbReference type="Proteomes" id="UP001597297"/>
    </source>
</evidence>
<organism evidence="2 3">
    <name type="scientific">Rubritalea spongiae</name>
    <dbReference type="NCBI Taxonomy" id="430797"/>
    <lineage>
        <taxon>Bacteria</taxon>
        <taxon>Pseudomonadati</taxon>
        <taxon>Verrucomicrobiota</taxon>
        <taxon>Verrucomicrobiia</taxon>
        <taxon>Verrucomicrobiales</taxon>
        <taxon>Rubritaleaceae</taxon>
        <taxon>Rubritalea</taxon>
    </lineage>
</organism>
<keyword evidence="1" id="KW-1133">Transmembrane helix</keyword>
<feature type="transmembrane region" description="Helical" evidence="1">
    <location>
        <begin position="31"/>
        <end position="50"/>
    </location>
</feature>
<dbReference type="RefSeq" id="WP_377092597.1">
    <property type="nucleotide sequence ID" value="NZ_JBHSJM010000001.1"/>
</dbReference>
<dbReference type="Proteomes" id="UP001597297">
    <property type="component" value="Unassembled WGS sequence"/>
</dbReference>
<dbReference type="EMBL" id="JBHUJC010000045">
    <property type="protein sequence ID" value="MFD2277736.1"/>
    <property type="molecule type" value="Genomic_DNA"/>
</dbReference>
<sequence>MLFSHKKKLQRDRDAGLVFTWRGSLGGNRGGLLMAFLMTLGLFGMAFWVVSLDLPSARPESRQAAKILLLENVSPEMALWIDQHSPFPSRWDPQFDEGHQLRVDDALERVYQEVSVPRSPWREMPVVAGGGVTSPRLIVDGEVDLGALPMVDSVKAKPMVLELDVKLQGVGSIKERIPQELLSFDMVIPRQAYGMTRRFALSLREDGSVLTCTPVNWEVSEFDRELENWVRMQSYQAVEDGAGVELGEVSVNVEVKAHVGN</sequence>
<gene>
    <name evidence="2" type="ORF">ACFSQZ_14805</name>
</gene>
<accession>A0ABW5E5J8</accession>
<evidence type="ECO:0000313" key="2">
    <source>
        <dbReference type="EMBL" id="MFD2277736.1"/>
    </source>
</evidence>
<name>A0ABW5E5J8_9BACT</name>
<evidence type="ECO:0000256" key="1">
    <source>
        <dbReference type="SAM" id="Phobius"/>
    </source>
</evidence>
<reference evidence="3" key="1">
    <citation type="journal article" date="2019" name="Int. J. Syst. Evol. Microbiol.">
        <title>The Global Catalogue of Microorganisms (GCM) 10K type strain sequencing project: providing services to taxonomists for standard genome sequencing and annotation.</title>
        <authorList>
            <consortium name="The Broad Institute Genomics Platform"/>
            <consortium name="The Broad Institute Genome Sequencing Center for Infectious Disease"/>
            <person name="Wu L."/>
            <person name="Ma J."/>
        </authorList>
    </citation>
    <scope>NUCLEOTIDE SEQUENCE [LARGE SCALE GENOMIC DNA]</scope>
    <source>
        <strain evidence="3">JCM 16545</strain>
    </source>
</reference>
<keyword evidence="1" id="KW-0812">Transmembrane</keyword>
<proteinExistence type="predicted"/>
<comment type="caution">
    <text evidence="2">The sequence shown here is derived from an EMBL/GenBank/DDBJ whole genome shotgun (WGS) entry which is preliminary data.</text>
</comment>
<keyword evidence="3" id="KW-1185">Reference proteome</keyword>
<protein>
    <submittedName>
        <fullName evidence="2">Uncharacterized protein</fullName>
    </submittedName>
</protein>
<keyword evidence="1" id="KW-0472">Membrane</keyword>